<dbReference type="InterPro" id="IPR006680">
    <property type="entry name" value="Amidohydro-rel"/>
</dbReference>
<dbReference type="Pfam" id="PF01979">
    <property type="entry name" value="Amidohydro_1"/>
    <property type="match status" value="1"/>
</dbReference>
<dbReference type="InterPro" id="IPR011059">
    <property type="entry name" value="Metal-dep_hydrolase_composite"/>
</dbReference>
<reference evidence="7 8" key="1">
    <citation type="submission" date="2023-04" db="EMBL/GenBank/DDBJ databases">
        <title>Complete genome sequence of Alisedimentitalea scapharcae.</title>
        <authorList>
            <person name="Rong J.-C."/>
            <person name="Yi M.-L."/>
            <person name="Zhao Q."/>
        </authorList>
    </citation>
    <scope>NUCLEOTIDE SEQUENCE [LARGE SCALE GENOMIC DNA]</scope>
    <source>
        <strain evidence="7 8">KCTC 42119</strain>
    </source>
</reference>
<dbReference type="InterPro" id="IPR055156">
    <property type="entry name" value="HutF-like_N"/>
</dbReference>
<evidence type="ECO:0000313" key="8">
    <source>
        <dbReference type="Proteomes" id="UP001623232"/>
    </source>
</evidence>
<proteinExistence type="predicted"/>
<dbReference type="Gene3D" id="3.20.20.140">
    <property type="entry name" value="Metal-dependent hydrolases"/>
    <property type="match status" value="1"/>
</dbReference>
<dbReference type="GO" id="GO:0050416">
    <property type="term" value="F:formimidoylglutamate deiminase activity"/>
    <property type="evidence" value="ECO:0007669"/>
    <property type="project" value="UniProtKB-EC"/>
</dbReference>
<dbReference type="InterPro" id="IPR032466">
    <property type="entry name" value="Metal_Hydrolase"/>
</dbReference>
<dbReference type="NCBIfam" id="TIGR02022">
    <property type="entry name" value="hutF"/>
    <property type="match status" value="1"/>
</dbReference>
<keyword evidence="4" id="KW-0862">Zinc</keyword>
<name>A0ABZ2XW25_9RHOB</name>
<dbReference type="InterPro" id="IPR010252">
    <property type="entry name" value="HutF"/>
</dbReference>
<dbReference type="RefSeq" id="WP_406647827.1">
    <property type="nucleotide sequence ID" value="NZ_CP123584.1"/>
</dbReference>
<comment type="cofactor">
    <cofactor evidence="1">
        <name>Zn(2+)</name>
        <dbReference type="ChEBI" id="CHEBI:29105"/>
    </cofactor>
</comment>
<evidence type="ECO:0000259" key="5">
    <source>
        <dbReference type="Pfam" id="PF01979"/>
    </source>
</evidence>
<dbReference type="Pfam" id="PF22429">
    <property type="entry name" value="HutF_N"/>
    <property type="match status" value="1"/>
</dbReference>
<evidence type="ECO:0000256" key="3">
    <source>
        <dbReference type="ARBA" id="ARBA00022801"/>
    </source>
</evidence>
<evidence type="ECO:0000256" key="1">
    <source>
        <dbReference type="ARBA" id="ARBA00001947"/>
    </source>
</evidence>
<gene>
    <name evidence="7" type="ORF">QEZ52_02870</name>
</gene>
<dbReference type="NCBIfam" id="NF006681">
    <property type="entry name" value="PRK09229.1-2"/>
    <property type="match status" value="1"/>
</dbReference>
<dbReference type="InterPro" id="IPR051607">
    <property type="entry name" value="Metallo-dep_hydrolases"/>
</dbReference>
<dbReference type="PANTHER" id="PTHR11271">
    <property type="entry name" value="GUANINE DEAMINASE"/>
    <property type="match status" value="1"/>
</dbReference>
<evidence type="ECO:0000256" key="2">
    <source>
        <dbReference type="ARBA" id="ARBA00022723"/>
    </source>
</evidence>
<dbReference type="PANTHER" id="PTHR11271:SF48">
    <property type="entry name" value="AMIDOHYDROLASE-RELATED DOMAIN-CONTAINING PROTEIN"/>
    <property type="match status" value="1"/>
</dbReference>
<evidence type="ECO:0000259" key="6">
    <source>
        <dbReference type="Pfam" id="PF22429"/>
    </source>
</evidence>
<keyword evidence="2" id="KW-0479">Metal-binding</keyword>
<keyword evidence="8" id="KW-1185">Reference proteome</keyword>
<evidence type="ECO:0000256" key="4">
    <source>
        <dbReference type="ARBA" id="ARBA00022833"/>
    </source>
</evidence>
<dbReference type="Proteomes" id="UP001623232">
    <property type="component" value="Chromosome"/>
</dbReference>
<protein>
    <submittedName>
        <fullName evidence="7">Formimidoylglutamate deiminase</fullName>
        <ecNumber evidence="7">3.5.3.13</ecNumber>
    </submittedName>
</protein>
<organism evidence="7 8">
    <name type="scientific">Aliisedimentitalea scapharcae</name>
    <dbReference type="NCBI Taxonomy" id="1524259"/>
    <lineage>
        <taxon>Bacteria</taxon>
        <taxon>Pseudomonadati</taxon>
        <taxon>Pseudomonadota</taxon>
        <taxon>Alphaproteobacteria</taxon>
        <taxon>Rhodobacterales</taxon>
        <taxon>Roseobacteraceae</taxon>
        <taxon>Aliisedimentitalea</taxon>
    </lineage>
</organism>
<dbReference type="NCBIfam" id="NF006684">
    <property type="entry name" value="PRK09229.1-5"/>
    <property type="match status" value="1"/>
</dbReference>
<dbReference type="EMBL" id="CP123584">
    <property type="protein sequence ID" value="WZK89507.1"/>
    <property type="molecule type" value="Genomic_DNA"/>
</dbReference>
<sequence>MQTIFAQRARTDAGWQRNVRVSHENGKITAIETDVTPQQGDIMVDVLLPALANLHSHSFQRAMAGMTEVRAAGRDSFWTWRTLMYQFMQNVTPEQYQAIAALVFMEMQEAGYASVGEFHYVHHQNGGGRFDQVSELSQRVFSAADQTGIGLTHLPVLYSYGGAGRADLSGGQMRFGNSVAQFADLVGEARAVAEATLPADTRVGIAPHSLRATCPEDLAEVLPVAAGNPIHIHISEQPKEVEDIQSWLGARPVEWLLENAPVDSNWCLIHATHMTDSETRDMARSGAVAGLCPITEANLGDGPFNGPAYLEEGGAFGLGSDSNVCISLTEELRMLEYSQRLRDISRNVMIPGEGSVGEVLYMGSAAGGATAVGRSSGAIAVGKFADLVAIDSADPALVALRDDQLLDGLCFAAKDRVVTDLWSAGRHQVQNGQHVARAEITANYGVAIKSLLASI</sequence>
<dbReference type="SUPFAM" id="SSF51338">
    <property type="entry name" value="Composite domain of metallo-dependent hydrolases"/>
    <property type="match status" value="1"/>
</dbReference>
<dbReference type="EC" id="3.5.3.13" evidence="7"/>
<evidence type="ECO:0000313" key="7">
    <source>
        <dbReference type="EMBL" id="WZK89507.1"/>
    </source>
</evidence>
<dbReference type="SUPFAM" id="SSF51556">
    <property type="entry name" value="Metallo-dependent hydrolases"/>
    <property type="match status" value="1"/>
</dbReference>
<keyword evidence="3 7" id="KW-0378">Hydrolase</keyword>
<accession>A0ABZ2XW25</accession>
<feature type="domain" description="Amidohydrolase-related" evidence="5">
    <location>
        <begin position="46"/>
        <end position="426"/>
    </location>
</feature>
<dbReference type="Gene3D" id="2.30.40.10">
    <property type="entry name" value="Urease, subunit C, domain 1"/>
    <property type="match status" value="1"/>
</dbReference>
<feature type="domain" description="Formimidoylglutamate deiminase N-terminal" evidence="6">
    <location>
        <begin position="1"/>
        <end position="41"/>
    </location>
</feature>